<dbReference type="EMBL" id="JBHUDG010000017">
    <property type="protein sequence ID" value="MFD1630509.1"/>
    <property type="molecule type" value="Genomic_DNA"/>
</dbReference>
<dbReference type="Gene3D" id="3.30.70.360">
    <property type="match status" value="1"/>
</dbReference>
<evidence type="ECO:0000259" key="6">
    <source>
        <dbReference type="Pfam" id="PF07687"/>
    </source>
</evidence>
<dbReference type="InterPro" id="IPR036264">
    <property type="entry name" value="Bact_exopeptidase_dim_dom"/>
</dbReference>
<evidence type="ECO:0000256" key="4">
    <source>
        <dbReference type="ARBA" id="ARBA00022801"/>
    </source>
</evidence>
<dbReference type="PANTHER" id="PTHR45962">
    <property type="entry name" value="N-FATTY-ACYL-AMINO ACID SYNTHASE/HYDROLASE PM20D1"/>
    <property type="match status" value="1"/>
</dbReference>
<dbReference type="InterPro" id="IPR001261">
    <property type="entry name" value="ArgE/DapE_CS"/>
</dbReference>
<proteinExistence type="inferred from homology"/>
<keyword evidence="4" id="KW-0378">Hydrolase</keyword>
<comment type="similarity">
    <text evidence="1">Belongs to the peptidase M20A family.</text>
</comment>
<dbReference type="Pfam" id="PF07687">
    <property type="entry name" value="M20_dimer"/>
    <property type="match status" value="1"/>
</dbReference>
<keyword evidence="2" id="KW-0645">Protease</keyword>
<keyword evidence="3" id="KW-0479">Metal-binding</keyword>
<reference evidence="8" key="1">
    <citation type="journal article" date="2019" name="Int. J. Syst. Evol. Microbiol.">
        <title>The Global Catalogue of Microorganisms (GCM) 10K type strain sequencing project: providing services to taxonomists for standard genome sequencing and annotation.</title>
        <authorList>
            <consortium name="The Broad Institute Genomics Platform"/>
            <consortium name="The Broad Institute Genome Sequencing Center for Infectious Disease"/>
            <person name="Wu L."/>
            <person name="Ma J."/>
        </authorList>
    </citation>
    <scope>NUCLEOTIDE SEQUENCE [LARGE SCALE GENOMIC DNA]</scope>
    <source>
        <strain evidence="8">CCUG 53762</strain>
    </source>
</reference>
<dbReference type="Pfam" id="PF01546">
    <property type="entry name" value="Peptidase_M20"/>
    <property type="match status" value="1"/>
</dbReference>
<dbReference type="InterPro" id="IPR011650">
    <property type="entry name" value="Peptidase_M20_dimer"/>
</dbReference>
<evidence type="ECO:0000313" key="7">
    <source>
        <dbReference type="EMBL" id="MFD1630509.1"/>
    </source>
</evidence>
<keyword evidence="5" id="KW-0862">Zinc</keyword>
<feature type="domain" description="Peptidase M20 dimerisation" evidence="6">
    <location>
        <begin position="266"/>
        <end position="407"/>
    </location>
</feature>
<dbReference type="PANTHER" id="PTHR45962:SF1">
    <property type="entry name" value="N-FATTY-ACYL-AMINO ACID SYNTHASE_HYDROLASE PM20D1"/>
    <property type="match status" value="1"/>
</dbReference>
<keyword evidence="8" id="KW-1185">Reference proteome</keyword>
<dbReference type="Gene3D" id="1.10.150.900">
    <property type="match status" value="1"/>
</dbReference>
<evidence type="ECO:0000256" key="5">
    <source>
        <dbReference type="ARBA" id="ARBA00022833"/>
    </source>
</evidence>
<dbReference type="InterPro" id="IPR047177">
    <property type="entry name" value="Pept_M20A"/>
</dbReference>
<dbReference type="InterPro" id="IPR002933">
    <property type="entry name" value="Peptidase_M20"/>
</dbReference>
<protein>
    <submittedName>
        <fullName evidence="7">M20/M25/M40 family metallo-hydrolase</fullName>
    </submittedName>
</protein>
<sequence length="516" mass="57103">MKKLILIILILILILAGILIIKTITYPFVKIKDEEKSAQPIVESVSDSALYRFSQGIKIPTVSVGELGVFNFEPFEQLVTYLKSAYPEVHRNTQQYTVNNGFGHVYIWKGKNSSLKPILFLSHIDVVTPGDAPVKNETSDNIFQPQDKPLPSPTEIAKEWEYGPFSGAVAGGRIYGRGTMDMKGMLFSLMESMTALMKSGFVPERDIYLALGCDEEVGGLRGAKKIAEDFKSKGLTFDAVFDEGGVVMQKGALDGVNTDVALIGLAEKGFLSAKIKVNGLGGHSSIPPLQSAIGKAAVIMQRLETEQMKPTLTPLIKDFFQNVGGEMPFTSRMAIANTWLLEPILLKQLTKTNTTNALIRTTTALTMMKGSDGTNVLSPQVEFVVNFRILPGNTIEEVKKHIAKACEGFDTEVEEIDNTRKASKVSPTNARGYKIIAKTIKSIYPDALITPYLTLGGTDSYKYEIVSDNVYRFIPFAINNYEQQSIHSTNEYISIENYGRMIKYFGSIMKEYDMPE</sequence>
<dbReference type="SUPFAM" id="SSF55031">
    <property type="entry name" value="Bacterial exopeptidase dimerisation domain"/>
    <property type="match status" value="1"/>
</dbReference>
<evidence type="ECO:0000313" key="8">
    <source>
        <dbReference type="Proteomes" id="UP001597118"/>
    </source>
</evidence>
<comment type="caution">
    <text evidence="7">The sequence shown here is derived from an EMBL/GenBank/DDBJ whole genome shotgun (WGS) entry which is preliminary data.</text>
</comment>
<dbReference type="SUPFAM" id="SSF53187">
    <property type="entry name" value="Zn-dependent exopeptidases"/>
    <property type="match status" value="1"/>
</dbReference>
<name>A0ABW4IDS8_9SPHI</name>
<gene>
    <name evidence="7" type="ORF">ACFSAH_11510</name>
</gene>
<dbReference type="Proteomes" id="UP001597118">
    <property type="component" value="Unassembled WGS sequence"/>
</dbReference>
<accession>A0ABW4IDS8</accession>
<dbReference type="Gene3D" id="3.40.630.10">
    <property type="entry name" value="Zn peptidases"/>
    <property type="match status" value="1"/>
</dbReference>
<dbReference type="RefSeq" id="WP_379662886.1">
    <property type="nucleotide sequence ID" value="NZ_JBHUDG010000017.1"/>
</dbReference>
<dbReference type="PROSITE" id="PS00758">
    <property type="entry name" value="ARGE_DAPE_CPG2_1"/>
    <property type="match status" value="1"/>
</dbReference>
<evidence type="ECO:0000256" key="2">
    <source>
        <dbReference type="ARBA" id="ARBA00022670"/>
    </source>
</evidence>
<evidence type="ECO:0000256" key="3">
    <source>
        <dbReference type="ARBA" id="ARBA00022723"/>
    </source>
</evidence>
<organism evidence="7 8">
    <name type="scientific">Pseudopedobacter beijingensis</name>
    <dbReference type="NCBI Taxonomy" id="1207056"/>
    <lineage>
        <taxon>Bacteria</taxon>
        <taxon>Pseudomonadati</taxon>
        <taxon>Bacteroidota</taxon>
        <taxon>Sphingobacteriia</taxon>
        <taxon>Sphingobacteriales</taxon>
        <taxon>Sphingobacteriaceae</taxon>
        <taxon>Pseudopedobacter</taxon>
    </lineage>
</organism>
<evidence type="ECO:0000256" key="1">
    <source>
        <dbReference type="ARBA" id="ARBA00006247"/>
    </source>
</evidence>